<keyword evidence="1" id="KW-0614">Plasmid</keyword>
<name>A0A2U8HK80_9RHOB</name>
<accession>A0A2U8HK80</accession>
<dbReference type="OrthoDB" id="9813770at2"/>
<dbReference type="Proteomes" id="UP000244915">
    <property type="component" value="Plasmid unnamed1"/>
</dbReference>
<dbReference type="SUPFAM" id="SSF52833">
    <property type="entry name" value="Thioredoxin-like"/>
    <property type="match status" value="1"/>
</dbReference>
<dbReference type="InterPro" id="IPR036249">
    <property type="entry name" value="Thioredoxin-like_sf"/>
</dbReference>
<dbReference type="Gene3D" id="3.40.30.10">
    <property type="entry name" value="Glutaredoxin"/>
    <property type="match status" value="1"/>
</dbReference>
<dbReference type="AlphaFoldDB" id="A0A2U8HK80"/>
<evidence type="ECO:0000313" key="1">
    <source>
        <dbReference type="EMBL" id="AWI85960.1"/>
    </source>
</evidence>
<dbReference type="RefSeq" id="WP_108970064.1">
    <property type="nucleotide sequence ID" value="NZ_CP022191.1"/>
</dbReference>
<dbReference type="GO" id="GO:0016853">
    <property type="term" value="F:isomerase activity"/>
    <property type="evidence" value="ECO:0007669"/>
    <property type="project" value="UniProtKB-KW"/>
</dbReference>
<dbReference type="CDD" id="cd03025">
    <property type="entry name" value="DsbA_FrnE_like"/>
    <property type="match status" value="1"/>
</dbReference>
<evidence type="ECO:0000313" key="2">
    <source>
        <dbReference type="Proteomes" id="UP000244915"/>
    </source>
</evidence>
<reference evidence="1 2" key="1">
    <citation type="submission" date="2017-06" db="EMBL/GenBank/DDBJ databases">
        <title>Yangia sp. YSBP01 complete genome sequence.</title>
        <authorList>
            <person name="Woo J.-H."/>
            <person name="Kim H.-S."/>
        </authorList>
    </citation>
    <scope>NUCLEOTIDE SEQUENCE [LARGE SCALE GENOMIC DNA]</scope>
    <source>
        <strain evidence="1 2">YSBP01</strain>
        <plasmid evidence="1 2">unnamed1</plasmid>
    </source>
</reference>
<sequence>MTPNTRFTYLFDPLCGWCYAAAPALKRLAETHGDRLRLMPTGLFVDPRPVAAIADHARKNDGRIEALTGQPFTDAYHQGIMRARGGVFSSQALTRALVAIGSIDPALEPRFLHAAQTARYVEGRDTSRSEVVAGVAVEVAQATGKEIDEAAFRVKITDDPALDIETDRRIAEGKKVMAALGLQGIPQLIVTDDRGVRAVDSQALYAGGAAVLAAIWERA</sequence>
<organism evidence="1 2">
    <name type="scientific">Alloyangia pacifica</name>
    <dbReference type="NCBI Taxonomy" id="311180"/>
    <lineage>
        <taxon>Bacteria</taxon>
        <taxon>Pseudomonadati</taxon>
        <taxon>Pseudomonadota</taxon>
        <taxon>Alphaproteobacteria</taxon>
        <taxon>Rhodobacterales</taxon>
        <taxon>Roseobacteraceae</taxon>
        <taxon>Alloyangia</taxon>
    </lineage>
</organism>
<gene>
    <name evidence="1" type="ORF">CEW88_19515</name>
</gene>
<dbReference type="KEGG" id="ypac:CEW88_19515"/>
<protein>
    <submittedName>
        <fullName evidence="1">Protein-disulfide isomerase</fullName>
    </submittedName>
</protein>
<keyword evidence="1" id="KW-0413">Isomerase</keyword>
<geneLocation type="plasmid" evidence="1 2">
    <name>unnamed1</name>
</geneLocation>
<proteinExistence type="predicted"/>
<dbReference type="EMBL" id="CP022191">
    <property type="protein sequence ID" value="AWI85960.1"/>
    <property type="molecule type" value="Genomic_DNA"/>
</dbReference>